<keyword evidence="1" id="KW-0805">Transcription regulation</keyword>
<evidence type="ECO:0000313" key="6">
    <source>
        <dbReference type="Proteomes" id="UP000290172"/>
    </source>
</evidence>
<dbReference type="GO" id="GO:0003700">
    <property type="term" value="F:DNA-binding transcription factor activity"/>
    <property type="evidence" value="ECO:0007669"/>
    <property type="project" value="InterPro"/>
</dbReference>
<dbReference type="InterPro" id="IPR018060">
    <property type="entry name" value="HTH_AraC"/>
</dbReference>
<dbReference type="PANTHER" id="PTHR40055">
    <property type="entry name" value="TRANSCRIPTIONAL REGULATOR YGIV-RELATED"/>
    <property type="match status" value="1"/>
</dbReference>
<dbReference type="SMART" id="SM00342">
    <property type="entry name" value="HTH_ARAC"/>
    <property type="match status" value="1"/>
</dbReference>
<dbReference type="InterPro" id="IPR020449">
    <property type="entry name" value="Tscrpt_reg_AraC-type_HTH"/>
</dbReference>
<sequence length="294" mass="35015">MQKRSTYYKNVQIANDTMYYIYEYIDSDINIDELANSFKISKFHFHKIFKEVMGLNIYETIKSTRLQKASSLLLTNKYSTITEIAKMCGYSSQTSFIRTFKQRFNQTPKEWRNGGYKVYSNNILKNSDFTYYSNKDFNFIEPQIVKVKPRKTYYIRQRGYLKDEVTRVWQKMQAWVYTNAIEDYEEIAVYHDNPTITPHSECFYVAGVIPKEPKNLENTNLPHFYTPEALYATFETKGKLGDILKFIQWAYHVWLPNSGFETTTNPSYSIFKKNHFLEKDGEFEATYYLPIQYI</sequence>
<keyword evidence="2" id="KW-0238">DNA-binding</keyword>
<dbReference type="PROSITE" id="PS01124">
    <property type="entry name" value="HTH_ARAC_FAMILY_2"/>
    <property type="match status" value="1"/>
</dbReference>
<dbReference type="SUPFAM" id="SSF55136">
    <property type="entry name" value="Probable bacterial effector-binding domain"/>
    <property type="match status" value="1"/>
</dbReference>
<dbReference type="AlphaFoldDB" id="A0A4Q0YEI5"/>
<dbReference type="InterPro" id="IPR029442">
    <property type="entry name" value="GyrI-like"/>
</dbReference>
<gene>
    <name evidence="5" type="ORF">CRV08_07070</name>
</gene>
<dbReference type="SUPFAM" id="SSF46689">
    <property type="entry name" value="Homeodomain-like"/>
    <property type="match status" value="2"/>
</dbReference>
<feature type="domain" description="HTH araC/xylS-type" evidence="4">
    <location>
        <begin position="15"/>
        <end position="114"/>
    </location>
</feature>
<keyword evidence="3" id="KW-0804">Transcription</keyword>
<dbReference type="InterPro" id="IPR010499">
    <property type="entry name" value="AraC_E-bd"/>
</dbReference>
<evidence type="ECO:0000256" key="1">
    <source>
        <dbReference type="ARBA" id="ARBA00023015"/>
    </source>
</evidence>
<protein>
    <submittedName>
        <fullName evidence="5">AraC family transcriptional regulator</fullName>
    </submittedName>
</protein>
<evidence type="ECO:0000313" key="5">
    <source>
        <dbReference type="EMBL" id="RXJ68583.1"/>
    </source>
</evidence>
<evidence type="ECO:0000259" key="4">
    <source>
        <dbReference type="PROSITE" id="PS01124"/>
    </source>
</evidence>
<accession>A0A4Q0YEI5</accession>
<dbReference type="EMBL" id="PDKJ01000005">
    <property type="protein sequence ID" value="RXJ68583.1"/>
    <property type="molecule type" value="Genomic_DNA"/>
</dbReference>
<dbReference type="InterPro" id="IPR050908">
    <property type="entry name" value="SmbC-like"/>
</dbReference>
<evidence type="ECO:0000256" key="3">
    <source>
        <dbReference type="ARBA" id="ARBA00023163"/>
    </source>
</evidence>
<dbReference type="PRINTS" id="PR00032">
    <property type="entry name" value="HTHARAC"/>
</dbReference>
<proteinExistence type="predicted"/>
<dbReference type="Gene3D" id="1.10.10.60">
    <property type="entry name" value="Homeodomain-like"/>
    <property type="match status" value="2"/>
</dbReference>
<dbReference type="Proteomes" id="UP000290172">
    <property type="component" value="Unassembled WGS sequence"/>
</dbReference>
<name>A0A4Q0YEI5_9BACT</name>
<dbReference type="SMART" id="SM00871">
    <property type="entry name" value="AraC_E_bind"/>
    <property type="match status" value="1"/>
</dbReference>
<evidence type="ECO:0000256" key="2">
    <source>
        <dbReference type="ARBA" id="ARBA00023125"/>
    </source>
</evidence>
<dbReference type="RefSeq" id="WP_128980526.1">
    <property type="nucleotide sequence ID" value="NZ_PDKJ01000005.1"/>
</dbReference>
<dbReference type="Pfam" id="PF06445">
    <property type="entry name" value="GyrI-like"/>
    <property type="match status" value="1"/>
</dbReference>
<dbReference type="InterPro" id="IPR011256">
    <property type="entry name" value="Reg_factor_effector_dom_sf"/>
</dbReference>
<reference evidence="5 6" key="1">
    <citation type="submission" date="2017-10" db="EMBL/GenBank/DDBJ databases">
        <title>Genomics of the genus Arcobacter.</title>
        <authorList>
            <person name="Perez-Cataluna A."/>
            <person name="Figueras M.J."/>
        </authorList>
    </citation>
    <scope>NUCLEOTIDE SEQUENCE [LARGE SCALE GENOMIC DNA]</scope>
    <source>
        <strain evidence="5 6">CECT 8993</strain>
    </source>
</reference>
<dbReference type="Pfam" id="PF12833">
    <property type="entry name" value="HTH_18"/>
    <property type="match status" value="1"/>
</dbReference>
<dbReference type="GO" id="GO:0043565">
    <property type="term" value="F:sequence-specific DNA binding"/>
    <property type="evidence" value="ECO:0007669"/>
    <property type="project" value="InterPro"/>
</dbReference>
<organism evidence="5 6">
    <name type="scientific">Halarcobacter ebronensis</name>
    <dbReference type="NCBI Taxonomy" id="1462615"/>
    <lineage>
        <taxon>Bacteria</taxon>
        <taxon>Pseudomonadati</taxon>
        <taxon>Campylobacterota</taxon>
        <taxon>Epsilonproteobacteria</taxon>
        <taxon>Campylobacterales</taxon>
        <taxon>Arcobacteraceae</taxon>
        <taxon>Halarcobacter</taxon>
    </lineage>
</organism>
<dbReference type="PANTHER" id="PTHR40055:SF1">
    <property type="entry name" value="TRANSCRIPTIONAL REGULATOR YGIV-RELATED"/>
    <property type="match status" value="1"/>
</dbReference>
<dbReference type="Gene3D" id="3.20.80.10">
    <property type="entry name" value="Regulatory factor, effector binding domain"/>
    <property type="match status" value="1"/>
</dbReference>
<comment type="caution">
    <text evidence="5">The sequence shown here is derived from an EMBL/GenBank/DDBJ whole genome shotgun (WGS) entry which is preliminary data.</text>
</comment>
<dbReference type="InterPro" id="IPR009057">
    <property type="entry name" value="Homeodomain-like_sf"/>
</dbReference>